<dbReference type="EMBL" id="JADQTO010000003">
    <property type="protein sequence ID" value="MBG0561210.1"/>
    <property type="molecule type" value="Genomic_DNA"/>
</dbReference>
<evidence type="ECO:0000313" key="3">
    <source>
        <dbReference type="Proteomes" id="UP000598146"/>
    </source>
</evidence>
<name>A0A931FWC6_9ACTN</name>
<sequence length="237" mass="24416">MFVTARTRRAVRTRAALAAACALVMAAAGCGSDEPDPAPDAGLIGVTTMRGAFLQAAEIGPTWSAPGQSSDPQQMVSFCGGTSAPPQVPPGAEVVSSSIADEGTKGAQTLHQAALVYPDAAAAAAGQALLRAVADKCQPSVTVPATVTADRNEPAYTETVEVRPLDEGAWSGFVIIRHKLYEAAHPGTADTAVAVLNSRNVVLVDTYAVYRLNNASASPGFETDWQRLVGSVVQRVG</sequence>
<comment type="caution">
    <text evidence="2">The sequence shown here is derived from an EMBL/GenBank/DDBJ whole genome shotgun (WGS) entry which is preliminary data.</text>
</comment>
<gene>
    <name evidence="2" type="ORF">I4J89_07015</name>
</gene>
<organism evidence="2 3">
    <name type="scientific">Actinoplanes aureus</name>
    <dbReference type="NCBI Taxonomy" id="2792083"/>
    <lineage>
        <taxon>Bacteria</taxon>
        <taxon>Bacillati</taxon>
        <taxon>Actinomycetota</taxon>
        <taxon>Actinomycetes</taxon>
        <taxon>Micromonosporales</taxon>
        <taxon>Micromonosporaceae</taxon>
        <taxon>Actinoplanes</taxon>
    </lineage>
</organism>
<dbReference type="Proteomes" id="UP000598146">
    <property type="component" value="Unassembled WGS sequence"/>
</dbReference>
<accession>A0A931FWC6</accession>
<dbReference type="RefSeq" id="WP_196413016.1">
    <property type="nucleotide sequence ID" value="NZ_JADQTO010000003.1"/>
</dbReference>
<dbReference type="PROSITE" id="PS51257">
    <property type="entry name" value="PROKAR_LIPOPROTEIN"/>
    <property type="match status" value="1"/>
</dbReference>
<reference evidence="2" key="1">
    <citation type="submission" date="2020-11" db="EMBL/GenBank/DDBJ databases">
        <title>Isolation and identification of active actinomycetes.</title>
        <authorList>
            <person name="Sun X."/>
        </authorList>
    </citation>
    <scope>NUCLEOTIDE SEQUENCE</scope>
    <source>
        <strain evidence="2">NEAU-A11</strain>
    </source>
</reference>
<keyword evidence="1" id="KW-0732">Signal</keyword>
<feature type="signal peptide" evidence="1">
    <location>
        <begin position="1"/>
        <end position="26"/>
    </location>
</feature>
<feature type="chain" id="PRO_5039643746" evidence="1">
    <location>
        <begin position="27"/>
        <end position="237"/>
    </location>
</feature>
<proteinExistence type="predicted"/>
<keyword evidence="3" id="KW-1185">Reference proteome</keyword>
<evidence type="ECO:0000313" key="2">
    <source>
        <dbReference type="EMBL" id="MBG0561210.1"/>
    </source>
</evidence>
<dbReference type="AlphaFoldDB" id="A0A931FWC6"/>
<protein>
    <submittedName>
        <fullName evidence="2">Sensor domain-containing protein</fullName>
    </submittedName>
</protein>
<evidence type="ECO:0000256" key="1">
    <source>
        <dbReference type="SAM" id="SignalP"/>
    </source>
</evidence>